<reference evidence="2" key="1">
    <citation type="submission" date="2007-03" db="EMBL/GenBank/DDBJ databases">
        <title>Annotation of Culex pipiens quinquefasciatus.</title>
        <authorList>
            <consortium name="The Broad Institute Genome Sequencing Platform"/>
            <person name="Atkinson P.W."/>
            <person name="Hemingway J."/>
            <person name="Christensen B.M."/>
            <person name="Higgs S."/>
            <person name="Kodira C."/>
            <person name="Hannick L."/>
            <person name="Megy K."/>
            <person name="O'Leary S."/>
            <person name="Pearson M."/>
            <person name="Haas B.J."/>
            <person name="Mauceli E."/>
            <person name="Wortman J.R."/>
            <person name="Lee N.H."/>
            <person name="Guigo R."/>
            <person name="Stanke M."/>
            <person name="Alvarado L."/>
            <person name="Amedeo P."/>
            <person name="Antoine C.H."/>
            <person name="Arensburger P."/>
            <person name="Bidwell S.L."/>
            <person name="Crawford M."/>
            <person name="Camaro F."/>
            <person name="Devon K."/>
            <person name="Engels R."/>
            <person name="Hammond M."/>
            <person name="Howarth C."/>
            <person name="Koehrsen M."/>
            <person name="Lawson D."/>
            <person name="Montgomery P."/>
            <person name="Nene V."/>
            <person name="Nusbaum C."/>
            <person name="Puiu D."/>
            <person name="Romero-Severson J."/>
            <person name="Severson D.W."/>
            <person name="Shumway M."/>
            <person name="Sisk P."/>
            <person name="Stolte C."/>
            <person name="Zeng Q."/>
            <person name="Eisenstadt E."/>
            <person name="Fraser-Liggett C."/>
            <person name="Strausberg R."/>
            <person name="Galagan J."/>
            <person name="Birren B."/>
            <person name="Collins F.H."/>
        </authorList>
    </citation>
    <scope>NUCLEOTIDE SEQUENCE [LARGE SCALE GENOMIC DNA]</scope>
    <source>
        <strain evidence="2">JHB</strain>
    </source>
</reference>
<dbReference type="KEGG" id="cqu:CpipJ_CPIJ008444"/>
<name>B0WMR1_CULQU</name>
<dbReference type="Proteomes" id="UP000002320">
    <property type="component" value="Unassembled WGS sequence"/>
</dbReference>
<organism>
    <name type="scientific">Culex quinquefasciatus</name>
    <name type="common">Southern house mosquito</name>
    <name type="synonym">Culex pungens</name>
    <dbReference type="NCBI Taxonomy" id="7176"/>
    <lineage>
        <taxon>Eukaryota</taxon>
        <taxon>Metazoa</taxon>
        <taxon>Ecdysozoa</taxon>
        <taxon>Arthropoda</taxon>
        <taxon>Hexapoda</taxon>
        <taxon>Insecta</taxon>
        <taxon>Pterygota</taxon>
        <taxon>Neoptera</taxon>
        <taxon>Endopterygota</taxon>
        <taxon>Diptera</taxon>
        <taxon>Nematocera</taxon>
        <taxon>Culicoidea</taxon>
        <taxon>Culicidae</taxon>
        <taxon>Culicinae</taxon>
        <taxon>Culicini</taxon>
        <taxon>Culex</taxon>
        <taxon>Culex</taxon>
    </lineage>
</organism>
<dbReference type="VEuPathDB" id="VectorBase:CPIJ008444"/>
<evidence type="ECO:0000313" key="2">
    <source>
        <dbReference type="EMBL" id="EDS31146.1"/>
    </source>
</evidence>
<reference evidence="3" key="2">
    <citation type="submission" date="2020-05" db="UniProtKB">
        <authorList>
            <consortium name="EnsemblMetazoa"/>
        </authorList>
    </citation>
    <scope>IDENTIFICATION</scope>
    <source>
        <strain evidence="3">JHB</strain>
    </source>
</reference>
<evidence type="ECO:0000313" key="4">
    <source>
        <dbReference type="Proteomes" id="UP000002320"/>
    </source>
</evidence>
<keyword evidence="4" id="KW-1185">Reference proteome</keyword>
<evidence type="ECO:0000313" key="3">
    <source>
        <dbReference type="EnsemblMetazoa" id="CPIJ008444-PA"/>
    </source>
</evidence>
<protein>
    <submittedName>
        <fullName evidence="2">BEL12_AG transposon polyprotein</fullName>
    </submittedName>
</protein>
<dbReference type="InParanoid" id="B0WMR1"/>
<dbReference type="EnsemblMetazoa" id="CPIJ008444-RA">
    <property type="protein sequence ID" value="CPIJ008444-PA"/>
    <property type="gene ID" value="CPIJ008444"/>
</dbReference>
<sequence>MWRSLLKLYPEPGSENEKEEEKLAVIVPVPSPVKPLTPKKLWEKKKAKMADGEVKALSKKRSQVKGKLTRILHAVQPSTQPGALPGAQAREADHDIVTVLSGKNHVAVEESGKNPDGGSTSQVTRD</sequence>
<gene>
    <name evidence="3" type="primary">6040618</name>
    <name evidence="2" type="ORF">CpipJ_CPIJ008444</name>
</gene>
<accession>B0WMR1</accession>
<feature type="compositionally biased region" description="Polar residues" evidence="1">
    <location>
        <begin position="117"/>
        <end position="126"/>
    </location>
</feature>
<proteinExistence type="predicted"/>
<feature type="region of interest" description="Disordered" evidence="1">
    <location>
        <begin position="101"/>
        <end position="126"/>
    </location>
</feature>
<dbReference type="AlphaFoldDB" id="B0WMR1"/>
<dbReference type="EMBL" id="DS232000">
    <property type="protein sequence ID" value="EDS31146.1"/>
    <property type="molecule type" value="Genomic_DNA"/>
</dbReference>
<dbReference type="HOGENOM" id="CLU_1983731_0_0_1"/>
<evidence type="ECO:0000256" key="1">
    <source>
        <dbReference type="SAM" id="MobiDB-lite"/>
    </source>
</evidence>